<evidence type="ECO:0000313" key="1">
    <source>
        <dbReference type="EMBL" id="EOR06837.1"/>
    </source>
</evidence>
<dbReference type="EMBL" id="AQFM01000037">
    <property type="protein sequence ID" value="EOR06837.1"/>
    <property type="molecule type" value="Genomic_DNA"/>
</dbReference>
<sequence>MRSKLLFTLVTLIVFTGCSKQESAPPATNSNTSAQFEKLDAAIDGYLDKLDNSKTPMAERKQILCVDYPNVYNKEYAPLLLKNFPQDYTQSKLDQDLKLALDYYKGKDNIQC</sequence>
<protein>
    <submittedName>
        <fullName evidence="1">Uncharacterized protein</fullName>
    </submittedName>
</protein>
<dbReference type="AlphaFoldDB" id="R9AXB9"/>
<dbReference type="eggNOG" id="ENOG5031RUD">
    <property type="taxonomic scope" value="Bacteria"/>
</dbReference>
<dbReference type="RefSeq" id="WP_016166780.1">
    <property type="nucleotide sequence ID" value="NZ_JHZG01000001.1"/>
</dbReference>
<organism evidence="1 2">
    <name type="scientific">Acinetobacter tandoii DSM 14970 = CIP 107469</name>
    <dbReference type="NCBI Taxonomy" id="1120927"/>
    <lineage>
        <taxon>Bacteria</taxon>
        <taxon>Pseudomonadati</taxon>
        <taxon>Pseudomonadota</taxon>
        <taxon>Gammaproteobacteria</taxon>
        <taxon>Moraxellales</taxon>
        <taxon>Moraxellaceae</taxon>
        <taxon>Acinetobacter</taxon>
    </lineage>
</organism>
<name>R9AXB9_9GAMM</name>
<dbReference type="PATRIC" id="fig|1120927.3.peg.1651"/>
<dbReference type="OrthoDB" id="6713526at2"/>
<comment type="caution">
    <text evidence="1">The sequence shown here is derived from an EMBL/GenBank/DDBJ whole genome shotgun (WGS) entry which is preliminary data.</text>
</comment>
<dbReference type="Proteomes" id="UP000016201">
    <property type="component" value="Unassembled WGS sequence"/>
</dbReference>
<evidence type="ECO:0000313" key="2">
    <source>
        <dbReference type="Proteomes" id="UP000016201"/>
    </source>
</evidence>
<gene>
    <name evidence="1" type="ORF">I593_01704</name>
</gene>
<keyword evidence="2" id="KW-1185">Reference proteome</keyword>
<proteinExistence type="predicted"/>
<reference evidence="1 2" key="1">
    <citation type="submission" date="2013-03" db="EMBL/GenBank/DDBJ databases">
        <title>The Genome Sequence of Acinetobacter tandoii CIP 107469.</title>
        <authorList>
            <consortium name="The Broad Institute Genome Sequencing Platform"/>
            <consortium name="The Broad Institute Genome Sequencing Center for Infectious Disease"/>
            <person name="Cerqueira G."/>
            <person name="Feldgarden M."/>
            <person name="Courvalin P."/>
            <person name="Perichon B."/>
            <person name="Grillot-Courvalin C."/>
            <person name="Clermont D."/>
            <person name="Rocha E."/>
            <person name="Yoon E.-J."/>
            <person name="Nemec A."/>
            <person name="Walker B."/>
            <person name="Young S.K."/>
            <person name="Zeng Q."/>
            <person name="Gargeya S."/>
            <person name="Fitzgerald M."/>
            <person name="Haas B."/>
            <person name="Abouelleil A."/>
            <person name="Alvarado L."/>
            <person name="Arachchi H.M."/>
            <person name="Berlin A.M."/>
            <person name="Chapman S.B."/>
            <person name="Dewar J."/>
            <person name="Goldberg J."/>
            <person name="Griggs A."/>
            <person name="Gujja S."/>
            <person name="Hansen M."/>
            <person name="Howarth C."/>
            <person name="Imamovic A."/>
            <person name="Larimer J."/>
            <person name="McCowan C."/>
            <person name="Murphy C."/>
            <person name="Neiman D."/>
            <person name="Pearson M."/>
            <person name="Priest M."/>
            <person name="Roberts A."/>
            <person name="Saif S."/>
            <person name="Shea T."/>
            <person name="Sisk P."/>
            <person name="Sykes S."/>
            <person name="Wortman J."/>
            <person name="Nusbaum C."/>
            <person name="Birren B."/>
        </authorList>
    </citation>
    <scope>NUCLEOTIDE SEQUENCE [LARGE SCALE GENOMIC DNA]</scope>
    <source>
        <strain evidence="1 2">CIP 107469</strain>
    </source>
</reference>
<accession>R9AXB9</accession>
<dbReference type="PROSITE" id="PS51257">
    <property type="entry name" value="PROKAR_LIPOPROTEIN"/>
    <property type="match status" value="1"/>
</dbReference>